<evidence type="ECO:0000256" key="1">
    <source>
        <dbReference type="SAM" id="MobiDB-lite"/>
    </source>
</evidence>
<dbReference type="InterPro" id="IPR050931">
    <property type="entry name" value="Mito_Protein_Transport_Metaxin"/>
</dbReference>
<dbReference type="PANTHER" id="PTHR12289:SF41">
    <property type="entry name" value="FAILED AXON CONNECTIONS-RELATED"/>
    <property type="match status" value="1"/>
</dbReference>
<dbReference type="EMBL" id="OB792814">
    <property type="protein sequence ID" value="CAD7424603.1"/>
    <property type="molecule type" value="Genomic_DNA"/>
</dbReference>
<dbReference type="GO" id="GO:0005737">
    <property type="term" value="C:cytoplasm"/>
    <property type="evidence" value="ECO:0007669"/>
    <property type="project" value="TreeGrafter"/>
</dbReference>
<feature type="domain" description="Metaxin glutathione S-transferase" evidence="2">
    <location>
        <begin position="1"/>
        <end position="56"/>
    </location>
</feature>
<accession>A0A7R9DZJ8</accession>
<dbReference type="InterPro" id="IPR036282">
    <property type="entry name" value="Glutathione-S-Trfase_C_sf"/>
</dbReference>
<reference evidence="3" key="1">
    <citation type="submission" date="2020-11" db="EMBL/GenBank/DDBJ databases">
        <authorList>
            <person name="Tran Van P."/>
        </authorList>
    </citation>
    <scope>NUCLEOTIDE SEQUENCE</scope>
</reference>
<evidence type="ECO:0000259" key="2">
    <source>
        <dbReference type="Pfam" id="PF17171"/>
    </source>
</evidence>
<proteinExistence type="predicted"/>
<dbReference type="AlphaFoldDB" id="A0A7R9DZJ8"/>
<gene>
    <name evidence="3" type="ORF">TMSB3V08_LOCUS1541</name>
</gene>
<evidence type="ECO:0000313" key="3">
    <source>
        <dbReference type="EMBL" id="CAD7424603.1"/>
    </source>
</evidence>
<dbReference type="SUPFAM" id="SSF47616">
    <property type="entry name" value="GST C-terminal domain-like"/>
    <property type="match status" value="1"/>
</dbReference>
<protein>
    <recommendedName>
        <fullName evidence="2">Metaxin glutathione S-transferase domain-containing protein</fullName>
    </recommendedName>
</protein>
<dbReference type="PANTHER" id="PTHR12289">
    <property type="entry name" value="METAXIN RELATED"/>
    <property type="match status" value="1"/>
</dbReference>
<sequence>MLADKPFFFGDEPTTLDVVAFASLAQIYFIEKEVQYTLRDYMQENCANLVGHVNRMKERCFPDWEDICKTLDLNSHLPKPPPEEKETRGKEEEKKQEKEGDKDIDKEIEKDIEKEKSEKDEKGVEENKQKEEKEATK</sequence>
<organism evidence="3">
    <name type="scientific">Timema monikensis</name>
    <dbReference type="NCBI Taxonomy" id="170555"/>
    <lineage>
        <taxon>Eukaryota</taxon>
        <taxon>Metazoa</taxon>
        <taxon>Ecdysozoa</taxon>
        <taxon>Arthropoda</taxon>
        <taxon>Hexapoda</taxon>
        <taxon>Insecta</taxon>
        <taxon>Pterygota</taxon>
        <taxon>Neoptera</taxon>
        <taxon>Polyneoptera</taxon>
        <taxon>Phasmatodea</taxon>
        <taxon>Timematodea</taxon>
        <taxon>Timematoidea</taxon>
        <taxon>Timematidae</taxon>
        <taxon>Timema</taxon>
    </lineage>
</organism>
<feature type="region of interest" description="Disordered" evidence="1">
    <location>
        <begin position="72"/>
        <end position="137"/>
    </location>
</feature>
<feature type="compositionally biased region" description="Basic and acidic residues" evidence="1">
    <location>
        <begin position="81"/>
        <end position="137"/>
    </location>
</feature>
<dbReference type="InterPro" id="IPR033468">
    <property type="entry name" value="Metaxin_GST"/>
</dbReference>
<dbReference type="Pfam" id="PF17171">
    <property type="entry name" value="GST_C_6"/>
    <property type="match status" value="1"/>
</dbReference>
<dbReference type="CDD" id="cd03193">
    <property type="entry name" value="GST_C_Metaxin"/>
    <property type="match status" value="1"/>
</dbReference>
<name>A0A7R9DZJ8_9NEOP</name>